<evidence type="ECO:0000256" key="4">
    <source>
        <dbReference type="SAM" id="MobiDB-lite"/>
    </source>
</evidence>
<evidence type="ECO:0000256" key="3">
    <source>
        <dbReference type="ARBA" id="ARBA00023054"/>
    </source>
</evidence>
<dbReference type="GO" id="GO:0003697">
    <property type="term" value="F:single-stranded DNA binding"/>
    <property type="evidence" value="ECO:0007669"/>
    <property type="project" value="TreeGrafter"/>
</dbReference>
<keyword evidence="3" id="KW-0175">Coiled coil</keyword>
<feature type="domain" description="Rad50/SbcC-type AAA" evidence="5">
    <location>
        <begin position="110"/>
        <end position="153"/>
    </location>
</feature>
<dbReference type="GO" id="GO:0005634">
    <property type="term" value="C:nucleus"/>
    <property type="evidence" value="ECO:0007669"/>
    <property type="project" value="TreeGrafter"/>
</dbReference>
<dbReference type="Proteomes" id="UP000325945">
    <property type="component" value="Unassembled WGS sequence"/>
</dbReference>
<dbReference type="InterPro" id="IPR038729">
    <property type="entry name" value="Rad50/SbcC_AAA"/>
</dbReference>
<dbReference type="SUPFAM" id="SSF52540">
    <property type="entry name" value="P-loop containing nucleoside triphosphate hydrolases"/>
    <property type="match status" value="1"/>
</dbReference>
<dbReference type="Pfam" id="PF13476">
    <property type="entry name" value="AAA_23"/>
    <property type="match status" value="1"/>
</dbReference>
<feature type="compositionally biased region" description="Polar residues" evidence="4">
    <location>
        <begin position="25"/>
        <end position="36"/>
    </location>
</feature>
<evidence type="ECO:0000256" key="2">
    <source>
        <dbReference type="ARBA" id="ARBA00018687"/>
    </source>
</evidence>
<dbReference type="GO" id="GO:0000724">
    <property type="term" value="P:double-strand break repair via homologous recombination"/>
    <property type="evidence" value="ECO:0007669"/>
    <property type="project" value="TreeGrafter"/>
</dbReference>
<sequence>MPSLATVPRRRQRSEEDESDDSSSTPGNPTPASNSSKRIRLDANPSSDDEQDTEDTSSGTSDEEEGAENGDNVNGVSKLSKMAKARTPQPMQNGDGAVQDAYKPGAIVRIKVTDFVTYTSAEFFPGPKLNMVIGPNGTGKSTLVCAICLGLGWGPAV</sequence>
<comment type="similarity">
    <text evidence="1">Belongs to the SMC family. SMC5 subfamily.</text>
</comment>
<feature type="region of interest" description="Disordered" evidence="4">
    <location>
        <begin position="1"/>
        <end position="99"/>
    </location>
</feature>
<dbReference type="PANTHER" id="PTHR45916:SF1">
    <property type="entry name" value="STRUCTURAL MAINTENANCE OF CHROMOSOMES PROTEIN 5"/>
    <property type="match status" value="1"/>
</dbReference>
<name>A0A5N6XEZ1_9EURO</name>
<feature type="compositionally biased region" description="Acidic residues" evidence="4">
    <location>
        <begin position="47"/>
        <end position="68"/>
    </location>
</feature>
<gene>
    <name evidence="6" type="ORF">BDV39DRAFT_150746</name>
</gene>
<accession>A0A5N6XEZ1</accession>
<dbReference type="InterPro" id="IPR027417">
    <property type="entry name" value="P-loop_NTPase"/>
</dbReference>
<protein>
    <recommendedName>
        <fullName evidence="2">Structural maintenance of chromosomes protein 5</fullName>
    </recommendedName>
</protein>
<evidence type="ECO:0000256" key="1">
    <source>
        <dbReference type="ARBA" id="ARBA00010171"/>
    </source>
</evidence>
<organism evidence="6 7">
    <name type="scientific">Aspergillus sergii</name>
    <dbReference type="NCBI Taxonomy" id="1034303"/>
    <lineage>
        <taxon>Eukaryota</taxon>
        <taxon>Fungi</taxon>
        <taxon>Dikarya</taxon>
        <taxon>Ascomycota</taxon>
        <taxon>Pezizomycotina</taxon>
        <taxon>Eurotiomycetes</taxon>
        <taxon>Eurotiomycetidae</taxon>
        <taxon>Eurotiales</taxon>
        <taxon>Aspergillaceae</taxon>
        <taxon>Aspergillus</taxon>
        <taxon>Aspergillus subgen. Circumdati</taxon>
    </lineage>
</organism>
<dbReference type="Gene3D" id="3.40.50.300">
    <property type="entry name" value="P-loop containing nucleotide triphosphate hydrolases"/>
    <property type="match status" value="1"/>
</dbReference>
<dbReference type="GO" id="GO:0030915">
    <property type="term" value="C:Smc5-Smc6 complex"/>
    <property type="evidence" value="ECO:0007669"/>
    <property type="project" value="TreeGrafter"/>
</dbReference>
<proteinExistence type="inferred from homology"/>
<dbReference type="AlphaFoldDB" id="A0A5N6XEZ1"/>
<evidence type="ECO:0000313" key="6">
    <source>
        <dbReference type="EMBL" id="KAE8331811.1"/>
    </source>
</evidence>
<evidence type="ECO:0000313" key="7">
    <source>
        <dbReference type="Proteomes" id="UP000325945"/>
    </source>
</evidence>
<keyword evidence="7" id="KW-1185">Reference proteome</keyword>
<dbReference type="EMBL" id="ML741768">
    <property type="protein sequence ID" value="KAE8331811.1"/>
    <property type="molecule type" value="Genomic_DNA"/>
</dbReference>
<reference evidence="7" key="1">
    <citation type="submission" date="2019-04" db="EMBL/GenBank/DDBJ databases">
        <title>Friends and foes A comparative genomics studyof 23 Aspergillus species from section Flavi.</title>
        <authorList>
            <consortium name="DOE Joint Genome Institute"/>
            <person name="Kjaerbolling I."/>
            <person name="Vesth T."/>
            <person name="Frisvad J.C."/>
            <person name="Nybo J.L."/>
            <person name="Theobald S."/>
            <person name="Kildgaard S."/>
            <person name="Isbrandt T."/>
            <person name="Kuo A."/>
            <person name="Sato A."/>
            <person name="Lyhne E.K."/>
            <person name="Kogle M.E."/>
            <person name="Wiebenga A."/>
            <person name="Kun R.S."/>
            <person name="Lubbers R.J."/>
            <person name="Makela M.R."/>
            <person name="Barry K."/>
            <person name="Chovatia M."/>
            <person name="Clum A."/>
            <person name="Daum C."/>
            <person name="Haridas S."/>
            <person name="He G."/>
            <person name="LaButti K."/>
            <person name="Lipzen A."/>
            <person name="Mondo S."/>
            <person name="Riley R."/>
            <person name="Salamov A."/>
            <person name="Simmons B.A."/>
            <person name="Magnuson J.K."/>
            <person name="Henrissat B."/>
            <person name="Mortensen U.H."/>
            <person name="Larsen T.O."/>
            <person name="Devries R.P."/>
            <person name="Grigoriev I.V."/>
            <person name="Machida M."/>
            <person name="Baker S.E."/>
            <person name="Andersen M.R."/>
        </authorList>
    </citation>
    <scope>NUCLEOTIDE SEQUENCE [LARGE SCALE GENOMIC DNA]</scope>
    <source>
        <strain evidence="7">CBS 130017</strain>
    </source>
</reference>
<dbReference type="PANTHER" id="PTHR45916">
    <property type="entry name" value="STRUCTURAL MAINTENANCE OF CHROMOSOMES PROTEIN 5"/>
    <property type="match status" value="1"/>
</dbReference>
<dbReference type="GO" id="GO:0016887">
    <property type="term" value="F:ATP hydrolysis activity"/>
    <property type="evidence" value="ECO:0007669"/>
    <property type="project" value="InterPro"/>
</dbReference>
<evidence type="ECO:0000259" key="5">
    <source>
        <dbReference type="Pfam" id="PF13476"/>
    </source>
</evidence>